<dbReference type="AlphaFoldDB" id="A0A166NIZ1"/>
<feature type="transmembrane region" description="Helical" evidence="8">
    <location>
        <begin position="774"/>
        <end position="791"/>
    </location>
</feature>
<feature type="transmembrane region" description="Helical" evidence="8">
    <location>
        <begin position="627"/>
        <end position="654"/>
    </location>
</feature>
<feature type="domain" description="10TM putative phosphate transporter extracellular tail" evidence="10">
    <location>
        <begin position="920"/>
        <end position="990"/>
    </location>
</feature>
<feature type="region of interest" description="Disordered" evidence="7">
    <location>
        <begin position="289"/>
        <end position="327"/>
    </location>
</feature>
<feature type="transmembrane region" description="Helical" evidence="8">
    <location>
        <begin position="701"/>
        <end position="720"/>
    </location>
</feature>
<dbReference type="GO" id="GO:0005886">
    <property type="term" value="C:plasma membrane"/>
    <property type="evidence" value="ECO:0007669"/>
    <property type="project" value="TreeGrafter"/>
</dbReference>
<feature type="transmembrane region" description="Helical" evidence="8">
    <location>
        <begin position="581"/>
        <end position="607"/>
    </location>
</feature>
<feature type="domain" description="CSC1/OSCA1-like 7TM region" evidence="9">
    <location>
        <begin position="486"/>
        <end position="760"/>
    </location>
</feature>
<keyword evidence="3" id="KW-0813">Transport</keyword>
<feature type="region of interest" description="Disordered" evidence="7">
    <location>
        <begin position="876"/>
        <end position="944"/>
    </location>
</feature>
<dbReference type="EMBL" id="KV417523">
    <property type="protein sequence ID" value="KZP25055.1"/>
    <property type="molecule type" value="Genomic_DNA"/>
</dbReference>
<reference evidence="13 14" key="1">
    <citation type="journal article" date="2016" name="Mol. Biol. Evol.">
        <title>Comparative Genomics of Early-Diverging Mushroom-Forming Fungi Provides Insights into the Origins of Lignocellulose Decay Capabilities.</title>
        <authorList>
            <person name="Nagy L.G."/>
            <person name="Riley R."/>
            <person name="Tritt A."/>
            <person name="Adam C."/>
            <person name="Daum C."/>
            <person name="Floudas D."/>
            <person name="Sun H."/>
            <person name="Yadav J.S."/>
            <person name="Pangilinan J."/>
            <person name="Larsson K.H."/>
            <person name="Matsuura K."/>
            <person name="Barry K."/>
            <person name="Labutti K."/>
            <person name="Kuo R."/>
            <person name="Ohm R.A."/>
            <person name="Bhattacharya S.S."/>
            <person name="Shirouzu T."/>
            <person name="Yoshinaga Y."/>
            <person name="Martin F.M."/>
            <person name="Grigoriev I.V."/>
            <person name="Hibbett D.S."/>
        </authorList>
    </citation>
    <scope>NUCLEOTIDE SEQUENCE [LARGE SCALE GENOMIC DNA]</scope>
    <source>
        <strain evidence="13 14">CBS 109695</strain>
    </source>
</reference>
<evidence type="ECO:0000313" key="13">
    <source>
        <dbReference type="EMBL" id="KZP25055.1"/>
    </source>
</evidence>
<organism evidence="13 14">
    <name type="scientific">Athelia psychrophila</name>
    <dbReference type="NCBI Taxonomy" id="1759441"/>
    <lineage>
        <taxon>Eukaryota</taxon>
        <taxon>Fungi</taxon>
        <taxon>Dikarya</taxon>
        <taxon>Basidiomycota</taxon>
        <taxon>Agaricomycotina</taxon>
        <taxon>Agaricomycetes</taxon>
        <taxon>Agaricomycetidae</taxon>
        <taxon>Atheliales</taxon>
        <taxon>Atheliaceae</taxon>
        <taxon>Athelia</taxon>
    </lineage>
</organism>
<dbReference type="Pfam" id="PF14703">
    <property type="entry name" value="PHM7_cyt"/>
    <property type="match status" value="2"/>
</dbReference>
<evidence type="ECO:0000259" key="12">
    <source>
        <dbReference type="Pfam" id="PF14703"/>
    </source>
</evidence>
<feature type="domain" description="CSC1/OSCA1-like cytosolic" evidence="12">
    <location>
        <begin position="217"/>
        <end position="393"/>
    </location>
</feature>
<keyword evidence="5 8" id="KW-1133">Transmembrane helix</keyword>
<keyword evidence="14" id="KW-1185">Reference proteome</keyword>
<evidence type="ECO:0000256" key="5">
    <source>
        <dbReference type="ARBA" id="ARBA00022989"/>
    </source>
</evidence>
<dbReference type="PANTHER" id="PTHR13018:SF143">
    <property type="entry name" value="CSC1_OSCA1-LIKE 7TM REGION DOMAIN-CONTAINING PROTEIN"/>
    <property type="match status" value="1"/>
</dbReference>
<evidence type="ECO:0000313" key="14">
    <source>
        <dbReference type="Proteomes" id="UP000076532"/>
    </source>
</evidence>
<feature type="transmembrane region" description="Helical" evidence="8">
    <location>
        <begin position="46"/>
        <end position="64"/>
    </location>
</feature>
<sequence length="995" mass="109212">MHLKHGQYADPGLEPAVYNDFMVTDKSDSDTQAAAKSSSTSTFVTALWLNAAVFAAELVIFTILRPRFKSVYEARTITPIASKRVAPMPSGLLSWPLAVWRADYEDIVRVNGMDAYFFVRFLRMIALIFLPIWALSWAVLMPVDAVNTSVAGKAGLDIFILGNIATDKQARYAAHCGLCWVFTFWIFWNIRREMAHFITKRQRFLISPEHARSVQATTVLITGIPAKYLTHDALHSMYSHLPGGVKKIWLNRDLKELPEAYDRRLKACNKLESAENALLKMAAKIRRKQLKKSGAAASPSTPPNNNSDGAVDPLTRPSHDHQELQDTDPEAQIGLAERLVPAGKRPSHRLPAGFMPFALPLIGQKVDSITWAREQLEETNALLAKGRAELDAQGTGPHFAPPALEPGKKEEVSDKDAEKEVQAAHSYPPLNSAFVTFNTQIAAHMAKDTLNHHEPYRMTGRYADVAPQDVIWSNLGMNAYEAKLRMLVSYAATFALIVFWAIPVAFIGVISNVQALCKKESWLAWLCKIPPVVLGLIQGVLPTVLLAVLMMLLPIILRALAKFEGIPKRTGLELSLMTRYFMFLVVHSFLIMSLSSGIIATLPQIIADPSSVPTLLAKNLPQASTFFLTYILLQGLTGTAGGFLMAVTLLLHYIKLTLLGSTPRSIYGLKYGASSVAWGTLFPGTTLLVVIGLGYSIIAPVINGLVCVCFLFFYMLYKYLFLWVLEQPASADTGGLFFPKAINHIFVGLYVQQVLLAALFFLAAKGKPTPIPEGALMVVLILVTAIFQGMINNSYGPLLHSLPLSLVDRIEARPLEVPAEQRGAGGKGGVEMEREQRGVQPAWERAQQEEYSTGASASQAPMDAKIAAEKAHYGKNANAAGTGDGRPYPFQGNDREEHQQQQAHAYPPSSPQDSNGDEDEQDMKQPEEHDYGFAHPAASRPQRTVWIARDSLGLGAEEARANRERGIDVSLADAEMDGTGKVVIAGPPPDEESRA</sequence>
<evidence type="ECO:0000256" key="2">
    <source>
        <dbReference type="ARBA" id="ARBA00007779"/>
    </source>
</evidence>
<feature type="transmembrane region" description="Helical" evidence="8">
    <location>
        <begin position="533"/>
        <end position="560"/>
    </location>
</feature>
<feature type="transmembrane region" description="Helical" evidence="8">
    <location>
        <begin position="487"/>
        <end position="513"/>
    </location>
</feature>
<dbReference type="Pfam" id="PF12621">
    <property type="entry name" value="PHM7_ext"/>
    <property type="match status" value="1"/>
</dbReference>
<comment type="subcellular location">
    <subcellularLocation>
        <location evidence="1">Membrane</location>
        <topology evidence="1">Multi-pass membrane protein</topology>
    </subcellularLocation>
</comment>
<dbReference type="InterPro" id="IPR032880">
    <property type="entry name" value="CSC1/OSCA1-like_N"/>
</dbReference>
<evidence type="ECO:0000256" key="4">
    <source>
        <dbReference type="ARBA" id="ARBA00022692"/>
    </source>
</evidence>
<accession>A0A166NIZ1</accession>
<proteinExistence type="inferred from homology"/>
<evidence type="ECO:0000256" key="7">
    <source>
        <dbReference type="SAM" id="MobiDB-lite"/>
    </source>
</evidence>
<feature type="region of interest" description="Disordered" evidence="7">
    <location>
        <begin position="392"/>
        <end position="422"/>
    </location>
</feature>
<evidence type="ECO:0000256" key="3">
    <source>
        <dbReference type="ARBA" id="ARBA00022448"/>
    </source>
</evidence>
<evidence type="ECO:0000259" key="9">
    <source>
        <dbReference type="Pfam" id="PF02714"/>
    </source>
</evidence>
<dbReference type="InterPro" id="IPR022257">
    <property type="entry name" value="PHM7_ext"/>
</dbReference>
<feature type="compositionally biased region" description="Basic and acidic residues" evidence="7">
    <location>
        <begin position="922"/>
        <end position="932"/>
    </location>
</feature>
<feature type="transmembrane region" description="Helical" evidence="8">
    <location>
        <begin position="172"/>
        <end position="190"/>
    </location>
</feature>
<name>A0A166NIZ1_9AGAM</name>
<dbReference type="InterPro" id="IPR027815">
    <property type="entry name" value="CSC1/OSCA1-like_cyt"/>
</dbReference>
<keyword evidence="4 8" id="KW-0812">Transmembrane</keyword>
<gene>
    <name evidence="13" type="ORF">FIBSPDRAFT_1041831</name>
</gene>
<dbReference type="Proteomes" id="UP000076532">
    <property type="component" value="Unassembled WGS sequence"/>
</dbReference>
<dbReference type="InterPro" id="IPR003864">
    <property type="entry name" value="CSC1/OSCA1-like_7TM"/>
</dbReference>
<feature type="compositionally biased region" description="Basic and acidic residues" evidence="7">
    <location>
        <begin position="406"/>
        <end position="422"/>
    </location>
</feature>
<dbReference type="Pfam" id="PF13967">
    <property type="entry name" value="RSN1_TM"/>
    <property type="match status" value="1"/>
</dbReference>
<feature type="transmembrane region" description="Helical" evidence="8">
    <location>
        <begin position="741"/>
        <end position="762"/>
    </location>
</feature>
<dbReference type="GO" id="GO:0005227">
    <property type="term" value="F:calcium-activated cation channel activity"/>
    <property type="evidence" value="ECO:0007669"/>
    <property type="project" value="InterPro"/>
</dbReference>
<dbReference type="InterPro" id="IPR045122">
    <property type="entry name" value="Csc1-like"/>
</dbReference>
<feature type="domain" description="CSC1/OSCA1-like N-terminal transmembrane" evidence="11">
    <location>
        <begin position="43"/>
        <end position="193"/>
    </location>
</feature>
<evidence type="ECO:0000259" key="11">
    <source>
        <dbReference type="Pfam" id="PF13967"/>
    </source>
</evidence>
<evidence type="ECO:0000256" key="8">
    <source>
        <dbReference type="SAM" id="Phobius"/>
    </source>
</evidence>
<dbReference type="Pfam" id="PF02714">
    <property type="entry name" value="RSN1_7TM"/>
    <property type="match status" value="1"/>
</dbReference>
<feature type="region of interest" description="Disordered" evidence="7">
    <location>
        <begin position="817"/>
        <end position="861"/>
    </location>
</feature>
<evidence type="ECO:0000256" key="6">
    <source>
        <dbReference type="ARBA" id="ARBA00023136"/>
    </source>
</evidence>
<dbReference type="PANTHER" id="PTHR13018">
    <property type="entry name" value="PROBABLE MEMBRANE PROTEIN DUF221-RELATED"/>
    <property type="match status" value="1"/>
</dbReference>
<evidence type="ECO:0000256" key="1">
    <source>
        <dbReference type="ARBA" id="ARBA00004141"/>
    </source>
</evidence>
<dbReference type="OrthoDB" id="1076608at2759"/>
<feature type="transmembrane region" description="Helical" evidence="8">
    <location>
        <begin position="121"/>
        <end position="140"/>
    </location>
</feature>
<keyword evidence="6 8" id="KW-0472">Membrane</keyword>
<evidence type="ECO:0000259" key="10">
    <source>
        <dbReference type="Pfam" id="PF12621"/>
    </source>
</evidence>
<protein>
    <submittedName>
        <fullName evidence="13">DUF221-domain-containing protein</fullName>
    </submittedName>
</protein>
<comment type="similarity">
    <text evidence="2">Belongs to the CSC1 (TC 1.A.17) family.</text>
</comment>
<feature type="compositionally biased region" description="Polar residues" evidence="7">
    <location>
        <begin position="849"/>
        <end position="859"/>
    </location>
</feature>
<dbReference type="STRING" id="436010.A0A166NIZ1"/>
<feature type="transmembrane region" description="Helical" evidence="8">
    <location>
        <begin position="675"/>
        <end position="695"/>
    </location>
</feature>
<feature type="domain" description="CSC1/OSCA1-like cytosolic" evidence="12">
    <location>
        <begin position="419"/>
        <end position="474"/>
    </location>
</feature>